<feature type="compositionally biased region" description="Low complexity" evidence="1">
    <location>
        <begin position="30"/>
        <end position="42"/>
    </location>
</feature>
<protein>
    <recommendedName>
        <fullName evidence="4">EID1-like F-box protein 3</fullName>
    </recommendedName>
</protein>
<dbReference type="Proteomes" id="UP000823749">
    <property type="component" value="Chromosome 13"/>
</dbReference>
<evidence type="ECO:0000313" key="3">
    <source>
        <dbReference type="Proteomes" id="UP000823749"/>
    </source>
</evidence>
<dbReference type="SUPFAM" id="SSF81383">
    <property type="entry name" value="F-box domain"/>
    <property type="match status" value="1"/>
</dbReference>
<evidence type="ECO:0000256" key="1">
    <source>
        <dbReference type="SAM" id="MobiDB-lite"/>
    </source>
</evidence>
<evidence type="ECO:0008006" key="4">
    <source>
        <dbReference type="Google" id="ProtNLM"/>
    </source>
</evidence>
<feature type="compositionally biased region" description="Acidic residues" evidence="1">
    <location>
        <begin position="270"/>
        <end position="291"/>
    </location>
</feature>
<evidence type="ECO:0000313" key="2">
    <source>
        <dbReference type="EMBL" id="KAG5514408.1"/>
    </source>
</evidence>
<dbReference type="InterPro" id="IPR040267">
    <property type="entry name" value="EID1-like"/>
</dbReference>
<proteinExistence type="predicted"/>
<dbReference type="PANTHER" id="PTHR31348:SF3">
    <property type="entry name" value="EID1-LIKE F-BOX PROTEIN 3"/>
    <property type="match status" value="1"/>
</dbReference>
<reference evidence="2 3" key="1">
    <citation type="submission" date="2020-08" db="EMBL/GenBank/DDBJ databases">
        <title>Plant Genome Project.</title>
        <authorList>
            <person name="Zhang R.-G."/>
        </authorList>
    </citation>
    <scope>NUCLEOTIDE SEQUENCE [LARGE SCALE GENOMIC DNA]</scope>
    <source>
        <strain evidence="2">WSP0</strain>
        <tissue evidence="2">Leaf</tissue>
    </source>
</reference>
<gene>
    <name evidence="2" type="ORF">RHGRI_035730</name>
</gene>
<dbReference type="PANTHER" id="PTHR31348">
    <property type="entry name" value="EID1-LIKE F-BOX PROTEIN 2-RELATED"/>
    <property type="match status" value="1"/>
</dbReference>
<dbReference type="AlphaFoldDB" id="A0AAV6HKM4"/>
<feature type="region of interest" description="Disordered" evidence="1">
    <location>
        <begin position="1"/>
        <end position="42"/>
    </location>
</feature>
<dbReference type="EMBL" id="JACTNZ010000013">
    <property type="protein sequence ID" value="KAG5514408.1"/>
    <property type="molecule type" value="Genomic_DNA"/>
</dbReference>
<comment type="caution">
    <text evidence="2">The sequence shown here is derived from an EMBL/GenBank/DDBJ whole genome shotgun (WGS) entry which is preliminary data.</text>
</comment>
<accession>A0AAV6HKM4</accession>
<feature type="compositionally biased region" description="Polar residues" evidence="1">
    <location>
        <begin position="20"/>
        <end position="29"/>
    </location>
</feature>
<name>A0AAV6HKM4_9ERIC</name>
<keyword evidence="3" id="KW-1185">Reference proteome</keyword>
<sequence>MEEEEGAICPPKMPEFFPRMSTNQRPRLNTTTEESGGDSSSSGILDERILLLVFGSIQWDVRALCATASVSRKLRAVANRLLWREVCAYRAPRMMEALTSSGSSSRIGGGWHALAKLLFFCSGCDSTRHFRMGQSCPGHLVKASRFSKTSGRSFLARKCRNDLLFVSDPCEHPSGSHADDDLGIYRGVFRGFMKSRTRACLIARQVELEERVRCPFCGSRVWSMTAARLVPRTAAKRLGSQDGGLEYFVCVNGHMHGACWLIPLSSDEAESDKEVDGDGDSSDDGGDDDDNCGTRRSVGADGIGVRNGPAA</sequence>
<organism evidence="2 3">
    <name type="scientific">Rhododendron griersonianum</name>
    <dbReference type="NCBI Taxonomy" id="479676"/>
    <lineage>
        <taxon>Eukaryota</taxon>
        <taxon>Viridiplantae</taxon>
        <taxon>Streptophyta</taxon>
        <taxon>Embryophyta</taxon>
        <taxon>Tracheophyta</taxon>
        <taxon>Spermatophyta</taxon>
        <taxon>Magnoliopsida</taxon>
        <taxon>eudicotyledons</taxon>
        <taxon>Gunneridae</taxon>
        <taxon>Pentapetalae</taxon>
        <taxon>asterids</taxon>
        <taxon>Ericales</taxon>
        <taxon>Ericaceae</taxon>
        <taxon>Ericoideae</taxon>
        <taxon>Rhodoreae</taxon>
        <taxon>Rhododendron</taxon>
    </lineage>
</organism>
<dbReference type="InterPro" id="IPR036047">
    <property type="entry name" value="F-box-like_dom_sf"/>
</dbReference>
<feature type="region of interest" description="Disordered" evidence="1">
    <location>
        <begin position="270"/>
        <end position="311"/>
    </location>
</feature>